<comment type="similarity">
    <text evidence="1">Belongs to the protein kinase superfamily. ADCK protein kinase family.</text>
</comment>
<accession>A0A6B2LZ12</accession>
<dbReference type="PROSITE" id="PS50011">
    <property type="entry name" value="PROTEIN_KINASE_DOM"/>
    <property type="match status" value="1"/>
</dbReference>
<feature type="domain" description="Protein kinase" evidence="3">
    <location>
        <begin position="121"/>
        <end position="490"/>
    </location>
</feature>
<dbReference type="RefSeq" id="WP_163962099.1">
    <property type="nucleotide sequence ID" value="NZ_JAAGNX010000001.1"/>
</dbReference>
<dbReference type="InterPro" id="IPR011009">
    <property type="entry name" value="Kinase-like_dom_sf"/>
</dbReference>
<feature type="transmembrane region" description="Helical" evidence="2">
    <location>
        <begin position="519"/>
        <end position="541"/>
    </location>
</feature>
<dbReference type="InterPro" id="IPR050154">
    <property type="entry name" value="UbiB_kinase"/>
</dbReference>
<dbReference type="InterPro" id="IPR000719">
    <property type="entry name" value="Prot_kinase_dom"/>
</dbReference>
<comment type="caution">
    <text evidence="4">The sequence shown here is derived from an EMBL/GenBank/DDBJ whole genome shotgun (WGS) entry which is preliminary data.</text>
</comment>
<organism evidence="4 5">
    <name type="scientific">Oceanipulchritudo coccoides</name>
    <dbReference type="NCBI Taxonomy" id="2706888"/>
    <lineage>
        <taxon>Bacteria</taxon>
        <taxon>Pseudomonadati</taxon>
        <taxon>Verrucomicrobiota</taxon>
        <taxon>Opitutia</taxon>
        <taxon>Puniceicoccales</taxon>
        <taxon>Oceanipulchritudinaceae</taxon>
        <taxon>Oceanipulchritudo</taxon>
    </lineage>
</organism>
<evidence type="ECO:0000256" key="1">
    <source>
        <dbReference type="ARBA" id="ARBA00009670"/>
    </source>
</evidence>
<evidence type="ECO:0000256" key="2">
    <source>
        <dbReference type="SAM" id="Phobius"/>
    </source>
</evidence>
<keyword evidence="4" id="KW-0808">Transferase</keyword>
<feature type="transmembrane region" description="Helical" evidence="2">
    <location>
        <begin position="493"/>
        <end position="513"/>
    </location>
</feature>
<dbReference type="Proteomes" id="UP000478417">
    <property type="component" value="Unassembled WGS sequence"/>
</dbReference>
<dbReference type="CDD" id="cd05121">
    <property type="entry name" value="ABC1_ADCK3-like"/>
    <property type="match status" value="1"/>
</dbReference>
<dbReference type="PANTHER" id="PTHR10566:SF113">
    <property type="entry name" value="PROTEIN ACTIVITY OF BC1 COMPLEX KINASE 7, CHLOROPLASTIC"/>
    <property type="match status" value="1"/>
</dbReference>
<reference evidence="4 5" key="1">
    <citation type="submission" date="2020-02" db="EMBL/GenBank/DDBJ databases">
        <title>Albibacoteraceae fam. nov., the first described family within the subdivision 4 Verrucomicrobia.</title>
        <authorList>
            <person name="Xi F."/>
        </authorList>
    </citation>
    <scope>NUCLEOTIDE SEQUENCE [LARGE SCALE GENOMIC DNA]</scope>
    <source>
        <strain evidence="4 5">CK1056</strain>
    </source>
</reference>
<dbReference type="Pfam" id="PF03109">
    <property type="entry name" value="ABC1"/>
    <property type="match status" value="1"/>
</dbReference>
<dbReference type="GO" id="GO:0004672">
    <property type="term" value="F:protein kinase activity"/>
    <property type="evidence" value="ECO:0007669"/>
    <property type="project" value="InterPro"/>
</dbReference>
<dbReference type="PANTHER" id="PTHR10566">
    <property type="entry name" value="CHAPERONE-ACTIVITY OF BC1 COMPLEX CABC1 -RELATED"/>
    <property type="match status" value="1"/>
</dbReference>
<keyword evidence="4" id="KW-0418">Kinase</keyword>
<gene>
    <name evidence="4" type="ORF">G0Q06_02395</name>
</gene>
<dbReference type="EMBL" id="JAAGNX010000001">
    <property type="protein sequence ID" value="NDV61296.1"/>
    <property type="molecule type" value="Genomic_DNA"/>
</dbReference>
<dbReference type="InterPro" id="IPR004147">
    <property type="entry name" value="ABC1_dom"/>
</dbReference>
<dbReference type="AlphaFoldDB" id="A0A6B2LZ12"/>
<keyword evidence="2" id="KW-0812">Transmembrane</keyword>
<keyword evidence="2" id="KW-1133">Transmembrane helix</keyword>
<protein>
    <submittedName>
        <fullName evidence="4">AarF/ABC1/UbiB kinase family protein</fullName>
    </submittedName>
</protein>
<dbReference type="GO" id="GO:0005524">
    <property type="term" value="F:ATP binding"/>
    <property type="evidence" value="ECO:0007669"/>
    <property type="project" value="InterPro"/>
</dbReference>
<keyword evidence="5" id="KW-1185">Reference proteome</keyword>
<proteinExistence type="inferred from homology"/>
<name>A0A6B2LZ12_9BACT</name>
<dbReference type="SUPFAM" id="SSF56112">
    <property type="entry name" value="Protein kinase-like (PK-like)"/>
    <property type="match status" value="1"/>
</dbReference>
<evidence type="ECO:0000259" key="3">
    <source>
        <dbReference type="PROSITE" id="PS50011"/>
    </source>
</evidence>
<evidence type="ECO:0000313" key="4">
    <source>
        <dbReference type="EMBL" id="NDV61296.1"/>
    </source>
</evidence>
<dbReference type="Gene3D" id="1.10.510.10">
    <property type="entry name" value="Transferase(Phosphotransferase) domain 1"/>
    <property type="match status" value="1"/>
</dbReference>
<evidence type="ECO:0000313" key="5">
    <source>
        <dbReference type="Proteomes" id="UP000478417"/>
    </source>
</evidence>
<keyword evidence="2" id="KW-0472">Membrane</keyword>
<sequence>MNLHLIRDAVRAKEIVTILLRYRFDQILEKTDTPASWLTKIVPPVNENLPIWRRVRLAIEELGPTFIKIGQVLSTRPDILPRELIEELEELQDRITPLGFEKIRPVLEKELGTSIKEVFSEFDEQPKASASLGQIYKAQLRDSGQEVAVKIQKPGLRKPINTDLEILTWLVNQIHENVPTLQPFDLPLVLEELKTGLLNELDFTVEARNASVFNSLNQFPEKVFAPDVLEAYSTSRLLVCEWIEGEAPSRAQLNDEERRQIAETGGHSFFSQIVLTGFFHGDPHPGNILVTPGKRLCLLDWGLAGQLTTRMRYALIDLFSACGKRDAAMVTRIALRLGRPPRRMQRTQLEKAITTILFKYDADLKQMENIGKVIFELIFVFGSHGIHVARDYTLLAKAIISIERTSTELDPDFSLATVGEPYIRKLNWERWNPKNLSRHLIGEWREKLTQLSELPQDLQRILHQVEDGDLVIPLEHKGVNRATNTIHHAFSRLSLAVIIGSLIIGSSLVINTGTKPLLWGYPAIGIVGYLLSAAIGAYVAFDILRSGRKHKPHHNE</sequence>